<dbReference type="AlphaFoldDB" id="A0A1B4V5N0"/>
<dbReference type="Gene3D" id="3.40.390.10">
    <property type="entry name" value="Collagenase (Catalytic Domain)"/>
    <property type="match status" value="1"/>
</dbReference>
<reference evidence="1 2" key="1">
    <citation type="submission" date="2015-08" db="EMBL/GenBank/DDBJ databases">
        <title>Complete genome sequence of Sulfurifustis variabilis.</title>
        <authorList>
            <person name="Miura A."/>
            <person name="Kojima H."/>
            <person name="Fukui M."/>
        </authorList>
    </citation>
    <scope>NUCLEOTIDE SEQUENCE [LARGE SCALE GENOMIC DNA]</scope>
    <source>
        <strain evidence="2">skN76</strain>
    </source>
</reference>
<dbReference type="Proteomes" id="UP000218899">
    <property type="component" value="Chromosome"/>
</dbReference>
<dbReference type="CDD" id="cd20169">
    <property type="entry name" value="Peptidase_M90_mtfA"/>
    <property type="match status" value="1"/>
</dbReference>
<keyword evidence="2" id="KW-1185">Reference proteome</keyword>
<sequence>MSLRSWYKRLRRRRIHVADGDWAEALARTPCAQALPDRERRRLRELAGQFLASKRFEGTAGFEIDASVRAVVAAKACLPVLHLGLDFYAGWSDIVVYPGDFRVHDEYMDEAGVVHRETRDLCGQSLSQGPMVLSWAAIEEESESIDRDLVIHECAHKLDVLNGPADGFPPLHAGMSARAWSDVFTKAYERFGEQVEQDDETGLDPYGASDPAEFFAVASETFFTAPGLIRDDFPDVYAQLARFYRLDTYALLGDVG</sequence>
<gene>
    <name evidence="1" type="ORF">SVA_1297</name>
</gene>
<dbReference type="InterPro" id="IPR010384">
    <property type="entry name" value="MtfA_fam"/>
</dbReference>
<evidence type="ECO:0000313" key="1">
    <source>
        <dbReference type="EMBL" id="BAU47872.1"/>
    </source>
</evidence>
<organism evidence="1 2">
    <name type="scientific">Sulfurifustis variabilis</name>
    <dbReference type="NCBI Taxonomy" id="1675686"/>
    <lineage>
        <taxon>Bacteria</taxon>
        <taxon>Pseudomonadati</taxon>
        <taxon>Pseudomonadota</taxon>
        <taxon>Gammaproteobacteria</taxon>
        <taxon>Acidiferrobacterales</taxon>
        <taxon>Acidiferrobacteraceae</taxon>
        <taxon>Sulfurifustis</taxon>
    </lineage>
</organism>
<name>A0A1B4V5N0_9GAMM</name>
<dbReference type="Pfam" id="PF06167">
    <property type="entry name" value="Peptidase_M90"/>
    <property type="match status" value="1"/>
</dbReference>
<dbReference type="EMBL" id="AP014936">
    <property type="protein sequence ID" value="BAU47872.1"/>
    <property type="molecule type" value="Genomic_DNA"/>
</dbReference>
<proteinExistence type="predicted"/>
<dbReference type="SUPFAM" id="SSF55486">
    <property type="entry name" value="Metalloproteases ('zincins'), catalytic domain"/>
    <property type="match status" value="1"/>
</dbReference>
<protein>
    <submittedName>
        <fullName evidence="1">Membrane protein</fullName>
    </submittedName>
</protein>
<evidence type="ECO:0000313" key="2">
    <source>
        <dbReference type="Proteomes" id="UP000218899"/>
    </source>
</evidence>
<dbReference type="PANTHER" id="PTHR30164:SF2">
    <property type="entry name" value="PROTEIN MTFA"/>
    <property type="match status" value="1"/>
</dbReference>
<dbReference type="InterPro" id="IPR042252">
    <property type="entry name" value="MtfA_N"/>
</dbReference>
<dbReference type="GO" id="GO:0005829">
    <property type="term" value="C:cytosol"/>
    <property type="evidence" value="ECO:0007669"/>
    <property type="project" value="TreeGrafter"/>
</dbReference>
<accession>A0A1B4V5N0</accession>
<dbReference type="KEGG" id="sva:SVA_1297"/>
<dbReference type="Gene3D" id="1.10.472.150">
    <property type="entry name" value="Glucose-regulated metallo-peptidase M90, N-terminal domain"/>
    <property type="match status" value="1"/>
</dbReference>
<dbReference type="GO" id="GO:0008237">
    <property type="term" value="F:metallopeptidase activity"/>
    <property type="evidence" value="ECO:0007669"/>
    <property type="project" value="InterPro"/>
</dbReference>
<dbReference type="InterPro" id="IPR024079">
    <property type="entry name" value="MetalloPept_cat_dom_sf"/>
</dbReference>
<dbReference type="PANTHER" id="PTHR30164">
    <property type="entry name" value="MTFA PEPTIDASE"/>
    <property type="match status" value="1"/>
</dbReference>
<dbReference type="GO" id="GO:0004177">
    <property type="term" value="F:aminopeptidase activity"/>
    <property type="evidence" value="ECO:0007669"/>
    <property type="project" value="TreeGrafter"/>
</dbReference>